<gene>
    <name evidence="1" type="ORF">FD755_021236</name>
</gene>
<keyword evidence="2" id="KW-1185">Reference proteome</keyword>
<proteinExistence type="predicted"/>
<name>A0A5N3X1B8_MUNRE</name>
<dbReference type="AlphaFoldDB" id="A0A5N3X1B8"/>
<comment type="caution">
    <text evidence="1">The sequence shown here is derived from an EMBL/GenBank/DDBJ whole genome shotgun (WGS) entry which is preliminary data.</text>
</comment>
<dbReference type="EMBL" id="VCEB01000019">
    <property type="protein sequence ID" value="KAB0367912.1"/>
    <property type="molecule type" value="Genomic_DNA"/>
</dbReference>
<evidence type="ECO:0000313" key="1">
    <source>
        <dbReference type="EMBL" id="KAB0367912.1"/>
    </source>
</evidence>
<dbReference type="Proteomes" id="UP000326062">
    <property type="component" value="Chromosome 17"/>
</dbReference>
<reference evidence="1 2" key="1">
    <citation type="submission" date="2019-06" db="EMBL/GenBank/DDBJ databases">
        <title>Discovery of a novel chromosome fission-fusion reversal in muntjac.</title>
        <authorList>
            <person name="Mudd A.B."/>
            <person name="Bredeson J.V."/>
            <person name="Baum R."/>
            <person name="Hockemeyer D."/>
            <person name="Rokhsar D.S."/>
        </authorList>
    </citation>
    <scope>NUCLEOTIDE SEQUENCE [LARGE SCALE GENOMIC DNA]</scope>
    <source>
        <strain evidence="1">UCam_UCB_Mr</strain>
        <tissue evidence="1">Fibroblast cell line</tissue>
    </source>
</reference>
<protein>
    <submittedName>
        <fullName evidence="1">Uncharacterized protein</fullName>
    </submittedName>
</protein>
<evidence type="ECO:0000313" key="2">
    <source>
        <dbReference type="Proteomes" id="UP000326062"/>
    </source>
</evidence>
<organism evidence="1 2">
    <name type="scientific">Muntiacus reevesi</name>
    <name type="common">Reeves' muntjac</name>
    <name type="synonym">Cervus reevesi</name>
    <dbReference type="NCBI Taxonomy" id="9886"/>
    <lineage>
        <taxon>Eukaryota</taxon>
        <taxon>Metazoa</taxon>
        <taxon>Chordata</taxon>
        <taxon>Craniata</taxon>
        <taxon>Vertebrata</taxon>
        <taxon>Euteleostomi</taxon>
        <taxon>Mammalia</taxon>
        <taxon>Eutheria</taxon>
        <taxon>Laurasiatheria</taxon>
        <taxon>Artiodactyla</taxon>
        <taxon>Ruminantia</taxon>
        <taxon>Pecora</taxon>
        <taxon>Cervidae</taxon>
        <taxon>Muntiacinae</taxon>
        <taxon>Muntiacus</taxon>
    </lineage>
</organism>
<accession>A0A5N3X1B8</accession>
<sequence>MFLLRYLSSWTFSHVKNANNNCGGLYDLRMNSTYHMHMAAARLAAAGSTTLVLAPRQAAARGVVAGSMAVHGCTGSWLAARLTAPGPTAGGLAAGGHTIRFAAGGFSGLTASLGAGGRAAAGLTAGGLAAGGHTNRLEAGGPTVGGLAAGGHTGRFAAGGPTAGGLAADGPTRAGSITGGLEACGPTACGPAAGRLAATGAAGVGHGLRVVCGFSFRGEVLVQILVTSSILVLLYTGLPGCEPISRFFLIVVCLVFHSH</sequence>